<keyword evidence="4" id="KW-1185">Reference proteome</keyword>
<keyword evidence="2" id="KW-0732">Signal</keyword>
<reference evidence="4" key="1">
    <citation type="journal article" date="2019" name="Int. J. Syst. Evol. Microbiol.">
        <title>The Global Catalogue of Microorganisms (GCM) 10K type strain sequencing project: providing services to taxonomists for standard genome sequencing and annotation.</title>
        <authorList>
            <consortium name="The Broad Institute Genomics Platform"/>
            <consortium name="The Broad Institute Genome Sequencing Center for Infectious Disease"/>
            <person name="Wu L."/>
            <person name="Ma J."/>
        </authorList>
    </citation>
    <scope>NUCLEOTIDE SEQUENCE [LARGE SCALE GENOMIC DNA]</scope>
    <source>
        <strain evidence="4">JCM 4087</strain>
    </source>
</reference>
<evidence type="ECO:0000313" key="4">
    <source>
        <dbReference type="Proteomes" id="UP001596091"/>
    </source>
</evidence>
<feature type="compositionally biased region" description="Low complexity" evidence="1">
    <location>
        <begin position="129"/>
        <end position="149"/>
    </location>
</feature>
<feature type="region of interest" description="Disordered" evidence="1">
    <location>
        <begin position="125"/>
        <end position="169"/>
    </location>
</feature>
<sequence>MQRKGWGMLALTLLAGFAVNALSQSTQKSQDAFVSHPYTAKLTTTNVQTLANGVTMKHVFQKIEAVDSQGRRIMIMTSVATGRDPARTSYFLTDRQTKTSTQWAVPGKIITIREMPSGNGCWSSEDATVVSPQPSSESSEIAGGAAPAPVSMTERTPQTGLKEDSIREDLGTCDLSGGCPFDLDRRSWL</sequence>
<feature type="signal peptide" evidence="2">
    <location>
        <begin position="1"/>
        <end position="23"/>
    </location>
</feature>
<dbReference type="EMBL" id="JBHSPH010000017">
    <property type="protein sequence ID" value="MFC5865247.1"/>
    <property type="molecule type" value="Genomic_DNA"/>
</dbReference>
<evidence type="ECO:0000256" key="2">
    <source>
        <dbReference type="SAM" id="SignalP"/>
    </source>
</evidence>
<dbReference type="RefSeq" id="WP_263342521.1">
    <property type="nucleotide sequence ID" value="NZ_JAGSYH010000013.1"/>
</dbReference>
<evidence type="ECO:0000256" key="1">
    <source>
        <dbReference type="SAM" id="MobiDB-lite"/>
    </source>
</evidence>
<name>A0ABW1EN76_9BACT</name>
<accession>A0ABW1EN76</accession>
<gene>
    <name evidence="3" type="ORF">ACFPT7_23280</name>
</gene>
<comment type="caution">
    <text evidence="3">The sequence shown here is derived from an EMBL/GenBank/DDBJ whole genome shotgun (WGS) entry which is preliminary data.</text>
</comment>
<organism evidence="3 4">
    <name type="scientific">Acidicapsa dinghuensis</name>
    <dbReference type="NCBI Taxonomy" id="2218256"/>
    <lineage>
        <taxon>Bacteria</taxon>
        <taxon>Pseudomonadati</taxon>
        <taxon>Acidobacteriota</taxon>
        <taxon>Terriglobia</taxon>
        <taxon>Terriglobales</taxon>
        <taxon>Acidobacteriaceae</taxon>
        <taxon>Acidicapsa</taxon>
    </lineage>
</organism>
<evidence type="ECO:0000313" key="3">
    <source>
        <dbReference type="EMBL" id="MFC5865247.1"/>
    </source>
</evidence>
<dbReference type="Proteomes" id="UP001596091">
    <property type="component" value="Unassembled WGS sequence"/>
</dbReference>
<feature type="chain" id="PRO_5046517934" evidence="2">
    <location>
        <begin position="24"/>
        <end position="189"/>
    </location>
</feature>
<protein>
    <submittedName>
        <fullName evidence="3">Uncharacterized protein</fullName>
    </submittedName>
</protein>
<proteinExistence type="predicted"/>